<reference evidence="10 11" key="1">
    <citation type="submission" date="2021-02" db="EMBL/GenBank/DDBJ databases">
        <title>Plant Genome Project.</title>
        <authorList>
            <person name="Zhang R.-G."/>
        </authorList>
    </citation>
    <scope>NUCLEOTIDE SEQUENCE [LARGE SCALE GENOMIC DNA]</scope>
    <source>
        <tissue evidence="10">Leaves</tissue>
    </source>
</reference>
<dbReference type="InterPro" id="IPR036770">
    <property type="entry name" value="Ankyrin_rpt-contain_sf"/>
</dbReference>
<feature type="repeat" description="ANK" evidence="7">
    <location>
        <begin position="681"/>
        <end position="701"/>
    </location>
</feature>
<evidence type="ECO:0000256" key="7">
    <source>
        <dbReference type="PROSITE-ProRule" id="PRU00023"/>
    </source>
</evidence>
<feature type="transmembrane region" description="Helical" evidence="8">
    <location>
        <begin position="867"/>
        <end position="891"/>
    </location>
</feature>
<accession>A0ABQ8H292</accession>
<dbReference type="InterPro" id="IPR002110">
    <property type="entry name" value="Ankyrin_rpt"/>
</dbReference>
<evidence type="ECO:0000259" key="9">
    <source>
        <dbReference type="Pfam" id="PF13962"/>
    </source>
</evidence>
<feature type="transmembrane region" description="Helical" evidence="8">
    <location>
        <begin position="567"/>
        <end position="593"/>
    </location>
</feature>
<dbReference type="SUPFAM" id="SSF48403">
    <property type="entry name" value="Ankyrin repeat"/>
    <property type="match status" value="2"/>
</dbReference>
<sequence length="928" mass="103643">MDSKLFKAFRRRNVYQINKLAGGNPHIFQGKSPQGNTALHLAARLGDKHVVKEILRLEPSFLYERNRNRETPMHIAAKAGNASVIEEHPSSLNYRGLDDLTLLHCAGIRQNYDSKKKGELINTLDVHGRTPLHYAAVLGNAAIARRLLQADASSSLGHKGDCNGQTPLHLAAENGQYSVFIKLVNGYPDAIDVLDGKQRSILHLAALNGNVKTVQFILTLPEMEDLMNSIDEDGNTPLHLAAMNFHGKVVDILSKNERVNIRATNYKQLTALTFVQSSTDPHSDTKKQYSTVKILKEAIRMQAFYPGDILQYRSFHAMEKDVTQNRYKENREMAQTLLVMATLIASFTFTVAFTIPGGYKSDNPNEGMALLVRKPGLQAFVITVTVAMISSMIAAVLTLGQIGYENDLSYTNMDVIPLATSLIWLGLMSMSLAFVTGLFLVFAFPVLLYLLWPFFGVQKYEDITGALLHGGSRISILSVVLEAWHLLPLGYHEYGFNFDFDLSELFYLLESAGVGWKPIMDSKLFKAFRSARLSDKHVVETLLRLEPSFLYERTETVKLPCILPPRLAMLLLLNLHSLWLLIKVLTYMAWFVIKEHPSSLDYRGLNDLTLLHCAVIRQNYVFVAEIVQRKMEVINTQDEYGRNPLHYAAVLGNVAIARRLLQADGSSSLGHKDLINSADGDGNTPLHLAAMNFHENVVDILSKKERQYLTVKILKETITLQAFYPEDILEDGRFRAMEKEVRQIRHKENSEMCQTLLVMATLIASFTFTVAFTIPEGYKNDSPDEGMAILFRKSGLQAFVITVTVAMISSMTAAVFALGQIRYGNDESYTNVNLIPLATALIWLGLLSMSLAFVTGLFLVLSNNMPLAIVVVCIGCAFPFLLYVFGPFFGVQTFEITRALLHGGAPMSVCSTRSIAFYAIRSVKARFL</sequence>
<evidence type="ECO:0000256" key="8">
    <source>
        <dbReference type="SAM" id="Phobius"/>
    </source>
</evidence>
<feature type="transmembrane region" description="Helical" evidence="8">
    <location>
        <begin position="795"/>
        <end position="819"/>
    </location>
</feature>
<keyword evidence="2 8" id="KW-0812">Transmembrane</keyword>
<evidence type="ECO:0000313" key="10">
    <source>
        <dbReference type="EMBL" id="KAH7544306.1"/>
    </source>
</evidence>
<feature type="repeat" description="ANK" evidence="7">
    <location>
        <begin position="233"/>
        <end position="253"/>
    </location>
</feature>
<feature type="repeat" description="ANK" evidence="7">
    <location>
        <begin position="163"/>
        <end position="196"/>
    </location>
</feature>
<organism evidence="10 11">
    <name type="scientific">Xanthoceras sorbifolium</name>
    <dbReference type="NCBI Taxonomy" id="99658"/>
    <lineage>
        <taxon>Eukaryota</taxon>
        <taxon>Viridiplantae</taxon>
        <taxon>Streptophyta</taxon>
        <taxon>Embryophyta</taxon>
        <taxon>Tracheophyta</taxon>
        <taxon>Spermatophyta</taxon>
        <taxon>Magnoliopsida</taxon>
        <taxon>eudicotyledons</taxon>
        <taxon>Gunneridae</taxon>
        <taxon>Pentapetalae</taxon>
        <taxon>rosids</taxon>
        <taxon>malvids</taxon>
        <taxon>Sapindales</taxon>
        <taxon>Sapindaceae</taxon>
        <taxon>Xanthoceroideae</taxon>
        <taxon>Xanthoceras</taxon>
    </lineage>
</organism>
<comment type="subcellular location">
    <subcellularLocation>
        <location evidence="1">Membrane</location>
        <topology evidence="1">Multi-pass membrane protein</topology>
    </subcellularLocation>
</comment>
<evidence type="ECO:0000256" key="1">
    <source>
        <dbReference type="ARBA" id="ARBA00004141"/>
    </source>
</evidence>
<dbReference type="Gene3D" id="1.25.40.20">
    <property type="entry name" value="Ankyrin repeat-containing domain"/>
    <property type="match status" value="3"/>
</dbReference>
<dbReference type="PROSITE" id="PS50297">
    <property type="entry name" value="ANK_REP_REGION"/>
    <property type="match status" value="6"/>
</dbReference>
<proteinExistence type="predicted"/>
<dbReference type="Proteomes" id="UP000827721">
    <property type="component" value="Unassembled WGS sequence"/>
</dbReference>
<keyword evidence="6 8" id="KW-0472">Membrane</keyword>
<keyword evidence="4 8" id="KW-1133">Transmembrane helix</keyword>
<keyword evidence="11" id="KW-1185">Reference proteome</keyword>
<feature type="repeat" description="ANK" evidence="7">
    <location>
        <begin position="127"/>
        <end position="159"/>
    </location>
</feature>
<feature type="transmembrane region" description="Helical" evidence="8">
    <location>
        <begin position="755"/>
        <end position="775"/>
    </location>
</feature>
<feature type="transmembrane region" description="Helical" evidence="8">
    <location>
        <begin position="336"/>
        <end position="359"/>
    </location>
</feature>
<protein>
    <recommendedName>
        <fullName evidence="9">PGG domain-containing protein</fullName>
    </recommendedName>
</protein>
<dbReference type="PANTHER" id="PTHR24186:SF46">
    <property type="entry name" value="PROTEIN ACCELERATED CELL DEATH 6-LIKE"/>
    <property type="match status" value="1"/>
</dbReference>
<comment type="caution">
    <text evidence="10">The sequence shown here is derived from an EMBL/GenBank/DDBJ whole genome shotgun (WGS) entry which is preliminary data.</text>
</comment>
<evidence type="ECO:0000256" key="5">
    <source>
        <dbReference type="ARBA" id="ARBA00023043"/>
    </source>
</evidence>
<feature type="transmembrane region" description="Helical" evidence="8">
    <location>
        <begin position="421"/>
        <end position="452"/>
    </location>
</feature>
<feature type="transmembrane region" description="Helical" evidence="8">
    <location>
        <begin position="840"/>
        <end position="861"/>
    </location>
</feature>
<dbReference type="InterPro" id="IPR026961">
    <property type="entry name" value="PGG_dom"/>
</dbReference>
<evidence type="ECO:0000313" key="11">
    <source>
        <dbReference type="Proteomes" id="UP000827721"/>
    </source>
</evidence>
<evidence type="ECO:0000256" key="3">
    <source>
        <dbReference type="ARBA" id="ARBA00022737"/>
    </source>
</evidence>
<evidence type="ECO:0000256" key="2">
    <source>
        <dbReference type="ARBA" id="ARBA00022692"/>
    </source>
</evidence>
<keyword evidence="5 7" id="KW-0040">ANK repeat</keyword>
<keyword evidence="3" id="KW-0677">Repeat</keyword>
<evidence type="ECO:0000256" key="6">
    <source>
        <dbReference type="ARBA" id="ARBA00023136"/>
    </source>
</evidence>
<dbReference type="PROSITE" id="PS50088">
    <property type="entry name" value="ANK_REPEAT"/>
    <property type="match status" value="6"/>
</dbReference>
<feature type="repeat" description="ANK" evidence="7">
    <location>
        <begin position="34"/>
        <end position="56"/>
    </location>
</feature>
<feature type="domain" description="PGG" evidence="9">
    <location>
        <begin position="748"/>
        <end position="860"/>
    </location>
</feature>
<name>A0ABQ8H292_9ROSI</name>
<dbReference type="Pfam" id="PF13962">
    <property type="entry name" value="PGG"/>
    <property type="match status" value="2"/>
</dbReference>
<feature type="transmembrane region" description="Helical" evidence="8">
    <location>
        <begin position="379"/>
        <end position="400"/>
    </location>
</feature>
<dbReference type="Pfam" id="PF12796">
    <property type="entry name" value="Ank_2"/>
    <property type="match status" value="4"/>
</dbReference>
<gene>
    <name evidence="10" type="ORF">JRO89_XS15G0145400</name>
</gene>
<feature type="domain" description="PGG" evidence="9">
    <location>
        <begin position="329"/>
        <end position="441"/>
    </location>
</feature>
<dbReference type="EMBL" id="JAFEMO010000015">
    <property type="protein sequence ID" value="KAH7544306.1"/>
    <property type="molecule type" value="Genomic_DNA"/>
</dbReference>
<evidence type="ECO:0000256" key="4">
    <source>
        <dbReference type="ARBA" id="ARBA00022989"/>
    </source>
</evidence>
<feature type="repeat" description="ANK" evidence="7">
    <location>
        <begin position="640"/>
        <end position="672"/>
    </location>
</feature>
<dbReference type="PANTHER" id="PTHR24186">
    <property type="entry name" value="PROTEIN PHOSPHATASE 1 REGULATORY SUBUNIT"/>
    <property type="match status" value="1"/>
</dbReference>
<dbReference type="SMART" id="SM00248">
    <property type="entry name" value="ANK"/>
    <property type="match status" value="9"/>
</dbReference>